<protein>
    <recommendedName>
        <fullName evidence="3">Type VII secretion system protein EssD-like domain-containing protein</fullName>
    </recommendedName>
</protein>
<dbReference type="Gene3D" id="3.40.570.10">
    <property type="entry name" value="Extracellular Endonuclease, subunit A"/>
    <property type="match status" value="1"/>
</dbReference>
<proteinExistence type="predicted"/>
<dbReference type="Pfam" id="PF13930">
    <property type="entry name" value="Endonuclea_NS_2"/>
    <property type="match status" value="1"/>
</dbReference>
<organism evidence="4 5">
    <name type="scientific">Lactococcus termiticola</name>
    <dbReference type="NCBI Taxonomy" id="2169526"/>
    <lineage>
        <taxon>Bacteria</taxon>
        <taxon>Bacillati</taxon>
        <taxon>Bacillota</taxon>
        <taxon>Bacilli</taxon>
        <taxon>Lactobacillales</taxon>
        <taxon>Streptococcaceae</taxon>
        <taxon>Lactococcus</taxon>
    </lineage>
</organism>
<evidence type="ECO:0000256" key="1">
    <source>
        <dbReference type="SAM" id="MobiDB-lite"/>
    </source>
</evidence>
<evidence type="ECO:0000259" key="3">
    <source>
        <dbReference type="Pfam" id="PF13930"/>
    </source>
</evidence>
<dbReference type="InterPro" id="IPR044929">
    <property type="entry name" value="DNA/RNA_non-sp_Endonuclease_sf"/>
</dbReference>
<dbReference type="RefSeq" id="WP_174683341.1">
    <property type="nucleotide sequence ID" value="NZ_BFFO01000013.1"/>
</dbReference>
<reference evidence="4 5" key="1">
    <citation type="journal article" date="2018" name="Genome Announc.">
        <title>Draft Genome Sequence of Lactococcus sp. Strain NtB2 (JCM 32569), Isolated from the Gut of the Higher Termite Nasutitermes takasagoensis.</title>
        <authorList>
            <person name="Noda S."/>
            <person name="Aihara C."/>
            <person name="Yuki M."/>
            <person name="Ohkuma M."/>
        </authorList>
    </citation>
    <scope>NUCLEOTIDE SEQUENCE [LARGE SCALE GENOMIC DNA]</scope>
    <source>
        <strain evidence="4 5">NtB2</strain>
    </source>
</reference>
<evidence type="ECO:0000313" key="4">
    <source>
        <dbReference type="EMBL" id="GBG97454.1"/>
    </source>
</evidence>
<feature type="chain" id="PRO_5039068804" description="Type VII secretion system protein EssD-like domain-containing protein" evidence="2">
    <location>
        <begin position="20"/>
        <end position="373"/>
    </location>
</feature>
<feature type="domain" description="Type VII secretion system protein EssD-like" evidence="3">
    <location>
        <begin position="170"/>
        <end position="262"/>
    </location>
</feature>
<accession>A0A2R5HHG6</accession>
<evidence type="ECO:0000256" key="2">
    <source>
        <dbReference type="SAM" id="SignalP"/>
    </source>
</evidence>
<keyword evidence="2" id="KW-0732">Signal</keyword>
<dbReference type="InterPro" id="IPR044927">
    <property type="entry name" value="Endonuclea_NS_2"/>
</dbReference>
<dbReference type="AlphaFoldDB" id="A0A2R5HHG6"/>
<comment type="caution">
    <text evidence="4">The sequence shown here is derived from an EMBL/GenBank/DDBJ whole genome shotgun (WGS) entry which is preliminary data.</text>
</comment>
<dbReference type="EMBL" id="BFFO01000013">
    <property type="protein sequence ID" value="GBG97454.1"/>
    <property type="molecule type" value="Genomic_DNA"/>
</dbReference>
<evidence type="ECO:0000313" key="5">
    <source>
        <dbReference type="Proteomes" id="UP000245021"/>
    </source>
</evidence>
<dbReference type="PROSITE" id="PS51257">
    <property type="entry name" value="PROKAR_LIPOPROTEIN"/>
    <property type="match status" value="1"/>
</dbReference>
<feature type="signal peptide" evidence="2">
    <location>
        <begin position="1"/>
        <end position="19"/>
    </location>
</feature>
<feature type="compositionally biased region" description="Low complexity" evidence="1">
    <location>
        <begin position="304"/>
        <end position="321"/>
    </location>
</feature>
<gene>
    <name evidence="4" type="ORF">NtB2_01599</name>
</gene>
<dbReference type="Proteomes" id="UP000245021">
    <property type="component" value="Unassembled WGS sequence"/>
</dbReference>
<keyword evidence="5" id="KW-1185">Reference proteome</keyword>
<sequence length="373" mass="39443">MKKYWILAAAVLSLSILTACGSSQGQGSQQTSSSSTRPSSSQKASSSLASKAPAQSSPQTSESKAAPASRPADNSAILAKLVELTDAHSPGENKDYYWENGPAKLSGFEGMKAGDSKFEGDSQGRSTTARAVLTYELFKSSKGSRQGEPLAPPSWPSHNPKVAISYSLTGKTYHGYLYNRSHSIADSLLGAGSYKSAYNFTTGTRPQNVGADQNGGMRAAEERAESYWKSHPDSTETISYMTTPLYQGDEKLPRGSVVDMKSSDGELDCEIVVINDVEGMGIDYASGVSSDAGQTTTPPKEEASPAPATTAPATETAPAPTSQDRTVYVASKGNSKVYWYSTADMPASTNQANVVSMTESEALAQGKRHSYSE</sequence>
<name>A0A2R5HHG6_9LACT</name>
<feature type="region of interest" description="Disordered" evidence="1">
    <location>
        <begin position="285"/>
        <end position="327"/>
    </location>
</feature>
<feature type="region of interest" description="Disordered" evidence="1">
    <location>
        <begin position="21"/>
        <end position="72"/>
    </location>
</feature>
<feature type="compositionally biased region" description="Low complexity" evidence="1">
    <location>
        <begin position="21"/>
        <end position="61"/>
    </location>
</feature>